<dbReference type="AlphaFoldDB" id="A0A0F3H0G7"/>
<comment type="caution">
    <text evidence="1">The sequence shown here is derived from an EMBL/GenBank/DDBJ whole genome shotgun (WGS) entry which is preliminary data.</text>
</comment>
<reference evidence="1 2" key="1">
    <citation type="submission" date="2015-02" db="EMBL/GenBank/DDBJ databases">
        <title>Single-cell genomics of uncultivated deep-branching MTB reveals a conserved set of magnetosome genes.</title>
        <authorList>
            <person name="Kolinko S."/>
            <person name="Richter M."/>
            <person name="Glockner F.O."/>
            <person name="Brachmann A."/>
            <person name="Schuler D."/>
        </authorList>
    </citation>
    <scope>NUCLEOTIDE SEQUENCE [LARGE SCALE GENOMIC DNA]</scope>
    <source>
        <strain evidence="1">TM-1</strain>
    </source>
</reference>
<protein>
    <submittedName>
        <fullName evidence="1">Uncharacterized protein</fullName>
    </submittedName>
</protein>
<dbReference type="Proteomes" id="UP000033423">
    <property type="component" value="Unassembled WGS sequence"/>
</dbReference>
<proteinExistence type="predicted"/>
<sequence>MAHYFPAYLCRKNTLSKSYDSHVSIIAGHTDSAGLPKKYIIYDDSGYHLSTICLNNGPLFSGLL</sequence>
<dbReference type="EMBL" id="LACI01000068">
    <property type="protein sequence ID" value="KJU87661.1"/>
    <property type="molecule type" value="Genomic_DNA"/>
</dbReference>
<feature type="non-terminal residue" evidence="1">
    <location>
        <position position="64"/>
    </location>
</feature>
<evidence type="ECO:0000313" key="1">
    <source>
        <dbReference type="EMBL" id="KJU87661.1"/>
    </source>
</evidence>
<gene>
    <name evidence="1" type="ORF">MBAV_000145</name>
</gene>
<evidence type="ECO:0000313" key="2">
    <source>
        <dbReference type="Proteomes" id="UP000033423"/>
    </source>
</evidence>
<accession>A0A0F3H0G7</accession>
<name>A0A0F3H0G7_9BACT</name>
<keyword evidence="2" id="KW-1185">Reference proteome</keyword>
<organism evidence="1 2">
    <name type="scientific">Candidatus Magnetobacterium bavaricum</name>
    <dbReference type="NCBI Taxonomy" id="29290"/>
    <lineage>
        <taxon>Bacteria</taxon>
        <taxon>Pseudomonadati</taxon>
        <taxon>Nitrospirota</taxon>
        <taxon>Thermodesulfovibrionia</taxon>
        <taxon>Thermodesulfovibrionales</taxon>
        <taxon>Candidatus Magnetobacteriaceae</taxon>
        <taxon>Candidatus Magnetobacterium</taxon>
    </lineage>
</organism>